<feature type="transmembrane region" description="Helical" evidence="1">
    <location>
        <begin position="48"/>
        <end position="77"/>
    </location>
</feature>
<dbReference type="Proteomes" id="UP001595887">
    <property type="component" value="Unassembled WGS sequence"/>
</dbReference>
<sequence>MKFRKTNHMSEADHELVTQAVHQAEQLTDGEIVTIVAATSDDYRETAYIWASISALITLTFFALFSDFFAALIARFYGEWNHQLSNAEYLVIAGTAALIKWVAVWLILHWQPLRLLLTLPHAKKNAVRARAIDLFRVGTESRTIGRTGVLIYLSMKEHRAEIVADKAIADQVAPEIWGDAMLALIEQTKNGQPGAGMAGAVFQVGQVLNEYFPKSDGNPNELPDRLIEL</sequence>
<keyword evidence="3" id="KW-1185">Reference proteome</keyword>
<evidence type="ECO:0000313" key="3">
    <source>
        <dbReference type="Proteomes" id="UP001595887"/>
    </source>
</evidence>
<comment type="caution">
    <text evidence="2">The sequence shown here is derived from an EMBL/GenBank/DDBJ whole genome shotgun (WGS) entry which is preliminary data.</text>
</comment>
<evidence type="ECO:0000313" key="2">
    <source>
        <dbReference type="EMBL" id="MFC4291820.1"/>
    </source>
</evidence>
<gene>
    <name evidence="2" type="ORF">ACFOWX_05245</name>
</gene>
<keyword evidence="1" id="KW-1133">Transmembrane helix</keyword>
<protein>
    <submittedName>
        <fullName evidence="2">TPM domain-containing protein</fullName>
    </submittedName>
</protein>
<proteinExistence type="predicted"/>
<keyword evidence="1" id="KW-0472">Membrane</keyword>
<dbReference type="RefSeq" id="WP_381422010.1">
    <property type="nucleotide sequence ID" value="NZ_JBHSDH010000013.1"/>
</dbReference>
<keyword evidence="1" id="KW-0812">Transmembrane</keyword>
<name>A0ABV8RH54_9SPHN</name>
<feature type="transmembrane region" description="Helical" evidence="1">
    <location>
        <begin position="89"/>
        <end position="108"/>
    </location>
</feature>
<evidence type="ECO:0000256" key="1">
    <source>
        <dbReference type="SAM" id="Phobius"/>
    </source>
</evidence>
<accession>A0ABV8RH54</accession>
<reference evidence="3" key="1">
    <citation type="journal article" date="2019" name="Int. J. Syst. Evol. Microbiol.">
        <title>The Global Catalogue of Microorganisms (GCM) 10K type strain sequencing project: providing services to taxonomists for standard genome sequencing and annotation.</title>
        <authorList>
            <consortium name="The Broad Institute Genomics Platform"/>
            <consortium name="The Broad Institute Genome Sequencing Center for Infectious Disease"/>
            <person name="Wu L."/>
            <person name="Ma J."/>
        </authorList>
    </citation>
    <scope>NUCLEOTIDE SEQUENCE [LARGE SCALE GENOMIC DNA]</scope>
    <source>
        <strain evidence="3">CECT 8531</strain>
    </source>
</reference>
<dbReference type="Gene3D" id="3.10.310.50">
    <property type="match status" value="1"/>
</dbReference>
<dbReference type="EMBL" id="JBHSDH010000013">
    <property type="protein sequence ID" value="MFC4291820.1"/>
    <property type="molecule type" value="Genomic_DNA"/>
</dbReference>
<organism evidence="2 3">
    <name type="scientific">Sphingorhabdus arenilitoris</name>
    <dbReference type="NCBI Taxonomy" id="1490041"/>
    <lineage>
        <taxon>Bacteria</taxon>
        <taxon>Pseudomonadati</taxon>
        <taxon>Pseudomonadota</taxon>
        <taxon>Alphaproteobacteria</taxon>
        <taxon>Sphingomonadales</taxon>
        <taxon>Sphingomonadaceae</taxon>
        <taxon>Sphingorhabdus</taxon>
    </lineage>
</organism>